<keyword evidence="2" id="KW-1185">Reference proteome</keyword>
<gene>
    <name evidence="1" type="ORF">C7G83_04535</name>
</gene>
<proteinExistence type="predicted"/>
<dbReference type="OrthoDB" id="7854606at2"/>
<dbReference type="InterPro" id="IPR058702">
    <property type="entry name" value="MafI2-like"/>
</dbReference>
<evidence type="ECO:0000313" key="1">
    <source>
        <dbReference type="EMBL" id="PSN08631.1"/>
    </source>
</evidence>
<dbReference type="AlphaFoldDB" id="A0A2P8VM37"/>
<reference evidence="1 2" key="1">
    <citation type="submission" date="2018-03" db="EMBL/GenBank/DDBJ databases">
        <title>Draft genome sequence of the first documented clinical Siccibacter turicensis isolate in Austria.</title>
        <authorList>
            <person name="Lepuschitz S."/>
            <person name="Pekard-Amenitsch S."/>
            <person name="Haunold R."/>
            <person name="Schill S."/>
            <person name="Mach R."/>
            <person name="Allerberger F."/>
            <person name="Ruppitsch W."/>
            <person name="Forsythe S.J."/>
        </authorList>
    </citation>
    <scope>NUCLEOTIDE SEQUENCE [LARGE SCALE GENOMIC DNA]</scope>
    <source>
        <strain evidence="1 2">6100069499-17</strain>
    </source>
</reference>
<evidence type="ECO:0000313" key="2">
    <source>
        <dbReference type="Proteomes" id="UP000240212"/>
    </source>
</evidence>
<organism evidence="1 2">
    <name type="scientific">Siccibacter turicensis</name>
    <dbReference type="NCBI Taxonomy" id="357233"/>
    <lineage>
        <taxon>Bacteria</taxon>
        <taxon>Pseudomonadati</taxon>
        <taxon>Pseudomonadota</taxon>
        <taxon>Gammaproteobacteria</taxon>
        <taxon>Enterobacterales</taxon>
        <taxon>Enterobacteriaceae</taxon>
        <taxon>Siccibacter</taxon>
    </lineage>
</organism>
<protein>
    <submittedName>
        <fullName evidence="1">Colicin</fullName>
    </submittedName>
</protein>
<sequence>MKKLPDWLYIWIVKALLGEIYPSIRAIAVGFNAERTLILRYYLDREMEESDRESIDDVIANILANTSSNDEIKNVVDEVFFDLRSFKDLEPLDGFVYLRKEIK</sequence>
<comment type="caution">
    <text evidence="1">The sequence shown here is derived from an EMBL/GenBank/DDBJ whole genome shotgun (WGS) entry which is preliminary data.</text>
</comment>
<dbReference type="RefSeq" id="WP_106876398.1">
    <property type="nucleotide sequence ID" value="NZ_PYEP01000002.1"/>
</dbReference>
<accession>A0A2P8VM37</accession>
<dbReference type="Pfam" id="PF26541">
    <property type="entry name" value="MafI2"/>
    <property type="match status" value="1"/>
</dbReference>
<dbReference type="Proteomes" id="UP000240212">
    <property type="component" value="Unassembled WGS sequence"/>
</dbReference>
<dbReference type="EMBL" id="PYEP01000002">
    <property type="protein sequence ID" value="PSN08631.1"/>
    <property type="molecule type" value="Genomic_DNA"/>
</dbReference>
<name>A0A2P8VM37_9ENTR</name>